<dbReference type="Proteomes" id="UP000189796">
    <property type="component" value="Chromosome I"/>
</dbReference>
<reference evidence="1 2" key="1">
    <citation type="submission" date="2016-11" db="EMBL/GenBank/DDBJ databases">
        <authorList>
            <person name="Jaros S."/>
            <person name="Januszkiewicz K."/>
            <person name="Wedrychowicz H."/>
        </authorList>
    </citation>
    <scope>NUCLEOTIDE SEQUENCE [LARGE SCALE GENOMIC DNA]</scope>
    <source>
        <strain evidence="1 2">GAS138</strain>
    </source>
</reference>
<organism evidence="1 2">
    <name type="scientific">Bradyrhizobium erythrophlei</name>
    <dbReference type="NCBI Taxonomy" id="1437360"/>
    <lineage>
        <taxon>Bacteria</taxon>
        <taxon>Pseudomonadati</taxon>
        <taxon>Pseudomonadota</taxon>
        <taxon>Alphaproteobacteria</taxon>
        <taxon>Hyphomicrobiales</taxon>
        <taxon>Nitrobacteraceae</taxon>
        <taxon>Bradyrhizobium</taxon>
    </lineage>
</organism>
<gene>
    <name evidence="1" type="ORF">SAMN05443248_7684</name>
</gene>
<protein>
    <submittedName>
        <fullName evidence="1">Uncharacterized protein</fullName>
    </submittedName>
</protein>
<dbReference type="EMBL" id="LT670817">
    <property type="protein sequence ID" value="SHI04152.1"/>
    <property type="molecule type" value="Genomic_DNA"/>
</dbReference>
<dbReference type="AlphaFoldDB" id="A0A1M5XWQ4"/>
<name>A0A1M5XWQ4_9BRAD</name>
<evidence type="ECO:0000313" key="2">
    <source>
        <dbReference type="Proteomes" id="UP000189796"/>
    </source>
</evidence>
<proteinExistence type="predicted"/>
<accession>A0A1M5XWQ4</accession>
<sequence>MDSDTATQAEINATEVEYEAKVDVLVELDTTMGVACDDIVTECYTAVLADANPEGMAKA</sequence>
<evidence type="ECO:0000313" key="1">
    <source>
        <dbReference type="EMBL" id="SHI04152.1"/>
    </source>
</evidence>